<proteinExistence type="predicted"/>
<organism evidence="3 4">
    <name type="scientific">Streptomyces alkaliphilus</name>
    <dbReference type="NCBI Taxonomy" id="1472722"/>
    <lineage>
        <taxon>Bacteria</taxon>
        <taxon>Bacillati</taxon>
        <taxon>Actinomycetota</taxon>
        <taxon>Actinomycetes</taxon>
        <taxon>Kitasatosporales</taxon>
        <taxon>Streptomycetaceae</taxon>
        <taxon>Streptomyces</taxon>
    </lineage>
</organism>
<dbReference type="EMBL" id="VKHT01000154">
    <property type="protein sequence ID" value="MBB0243989.1"/>
    <property type="molecule type" value="Genomic_DNA"/>
</dbReference>
<evidence type="ECO:0000259" key="2">
    <source>
        <dbReference type="Pfam" id="PF04149"/>
    </source>
</evidence>
<feature type="domain" description="DUF397" evidence="2">
    <location>
        <begin position="7"/>
        <end position="58"/>
    </location>
</feature>
<protein>
    <submittedName>
        <fullName evidence="3">DUF397 domain-containing protein</fullName>
    </submittedName>
</protein>
<sequence>MNTDESDWFKSSHSGPDGDSCVEVSTSRPEAVRVRDSKDRRGPRLTISPAAWRAFLSRAGS</sequence>
<comment type="caution">
    <text evidence="3">The sequence shown here is derived from an EMBL/GenBank/DDBJ whole genome shotgun (WGS) entry which is preliminary data.</text>
</comment>
<name>A0A7W3TBU0_9ACTN</name>
<dbReference type="AlphaFoldDB" id="A0A7W3TBU0"/>
<dbReference type="InterPro" id="IPR007278">
    <property type="entry name" value="DUF397"/>
</dbReference>
<feature type="region of interest" description="Disordered" evidence="1">
    <location>
        <begin position="1"/>
        <end position="43"/>
    </location>
</feature>
<feature type="compositionally biased region" description="Basic and acidic residues" evidence="1">
    <location>
        <begin position="30"/>
        <end position="42"/>
    </location>
</feature>
<dbReference type="RefSeq" id="WP_182605672.1">
    <property type="nucleotide sequence ID" value="NZ_VKHT01000154.1"/>
</dbReference>
<accession>A0A7W3TBU0</accession>
<evidence type="ECO:0000256" key="1">
    <source>
        <dbReference type="SAM" id="MobiDB-lite"/>
    </source>
</evidence>
<evidence type="ECO:0000313" key="4">
    <source>
        <dbReference type="Proteomes" id="UP000538929"/>
    </source>
</evidence>
<dbReference type="Proteomes" id="UP000538929">
    <property type="component" value="Unassembled WGS sequence"/>
</dbReference>
<gene>
    <name evidence="3" type="ORF">FNQ90_07670</name>
</gene>
<evidence type="ECO:0000313" key="3">
    <source>
        <dbReference type="EMBL" id="MBB0243989.1"/>
    </source>
</evidence>
<reference evidence="4" key="1">
    <citation type="submission" date="2019-10" db="EMBL/GenBank/DDBJ databases">
        <title>Streptomyces sp. nov., a novel actinobacterium isolated from alkaline environment.</title>
        <authorList>
            <person name="Golinska P."/>
        </authorList>
    </citation>
    <scope>NUCLEOTIDE SEQUENCE [LARGE SCALE GENOMIC DNA]</scope>
    <source>
        <strain evidence="4">DSM 42118</strain>
    </source>
</reference>
<dbReference type="Pfam" id="PF04149">
    <property type="entry name" value="DUF397"/>
    <property type="match status" value="1"/>
</dbReference>
<keyword evidence="4" id="KW-1185">Reference proteome</keyword>